<evidence type="ECO:0000313" key="2">
    <source>
        <dbReference type="EMBL" id="GAL19663.1"/>
    </source>
</evidence>
<name>A0A090RYM3_9VIBR</name>
<accession>A0A090RYM3</accession>
<feature type="domain" description="HTH marR-type" evidence="1">
    <location>
        <begin position="1"/>
        <end position="136"/>
    </location>
</feature>
<dbReference type="STRING" id="990268.JCM19235_1019"/>
<dbReference type="Proteomes" id="UP000029228">
    <property type="component" value="Unassembled WGS sequence"/>
</dbReference>
<organism evidence="2 3">
    <name type="scientific">Vibrio maritimus</name>
    <dbReference type="NCBI Taxonomy" id="990268"/>
    <lineage>
        <taxon>Bacteria</taxon>
        <taxon>Pseudomonadati</taxon>
        <taxon>Pseudomonadota</taxon>
        <taxon>Gammaproteobacteria</taxon>
        <taxon>Vibrionales</taxon>
        <taxon>Vibrionaceae</taxon>
        <taxon>Vibrio</taxon>
    </lineage>
</organism>
<dbReference type="AlphaFoldDB" id="A0A090RYM3"/>
<dbReference type="InterPro" id="IPR000835">
    <property type="entry name" value="HTH_MarR-typ"/>
</dbReference>
<sequence length="138" mass="15780">MSIEINLEKMERLTAKVWRSYCKEDPFSHLSFNEYDYLKTVQASLEPIRLTDLAKELEVSKPSATNMVKRLEKKGLVERLPCPEDARAKRVILTEKARIPLASETEIYGAVAEKLKVNLSQSEFASLNQLLTKALRPE</sequence>
<gene>
    <name evidence="2" type="ORF">JCM19235_1019</name>
</gene>
<dbReference type="InterPro" id="IPR036390">
    <property type="entry name" value="WH_DNA-bd_sf"/>
</dbReference>
<dbReference type="EMBL" id="BBMR01000004">
    <property type="protein sequence ID" value="GAL19663.1"/>
    <property type="molecule type" value="Genomic_DNA"/>
</dbReference>
<dbReference type="PANTHER" id="PTHR33164:SF95">
    <property type="entry name" value="TRANSCRIPTIONAL REGULATOR"/>
    <property type="match status" value="1"/>
</dbReference>
<reference evidence="2 3" key="1">
    <citation type="submission" date="2014-09" db="EMBL/GenBank/DDBJ databases">
        <title>Vibrio maritimus JCM 19235. (C45) whole genome shotgun sequence.</title>
        <authorList>
            <person name="Sawabe T."/>
            <person name="Meirelles P."/>
            <person name="Nakanishi M."/>
            <person name="Sayaka M."/>
            <person name="Hattori M."/>
            <person name="Ohkuma M."/>
        </authorList>
    </citation>
    <scope>NUCLEOTIDE SEQUENCE [LARGE SCALE GENOMIC DNA]</scope>
    <source>
        <strain evidence="3">JCM19235</strain>
    </source>
</reference>
<dbReference type="InterPro" id="IPR036388">
    <property type="entry name" value="WH-like_DNA-bd_sf"/>
</dbReference>
<dbReference type="SUPFAM" id="SSF46785">
    <property type="entry name" value="Winged helix' DNA-binding domain"/>
    <property type="match status" value="1"/>
</dbReference>
<evidence type="ECO:0000259" key="1">
    <source>
        <dbReference type="PROSITE" id="PS50995"/>
    </source>
</evidence>
<reference evidence="2 3" key="2">
    <citation type="submission" date="2014-09" db="EMBL/GenBank/DDBJ databases">
        <authorList>
            <consortium name="NBRP consortium"/>
            <person name="Sawabe T."/>
            <person name="Meirelles P."/>
            <person name="Nakanishi M."/>
            <person name="Sayaka M."/>
            <person name="Hattori M."/>
            <person name="Ohkuma M."/>
        </authorList>
    </citation>
    <scope>NUCLEOTIDE SEQUENCE [LARGE SCALE GENOMIC DNA]</scope>
    <source>
        <strain evidence="3">JCM19235</strain>
    </source>
</reference>
<protein>
    <submittedName>
        <fullName evidence="2">Transcriptional regulator MarR family</fullName>
    </submittedName>
</protein>
<proteinExistence type="predicted"/>
<dbReference type="SMART" id="SM00347">
    <property type="entry name" value="HTH_MARR"/>
    <property type="match status" value="1"/>
</dbReference>
<dbReference type="PANTHER" id="PTHR33164">
    <property type="entry name" value="TRANSCRIPTIONAL REGULATOR, MARR FAMILY"/>
    <property type="match status" value="1"/>
</dbReference>
<evidence type="ECO:0000313" key="3">
    <source>
        <dbReference type="Proteomes" id="UP000029228"/>
    </source>
</evidence>
<dbReference type="PROSITE" id="PS50995">
    <property type="entry name" value="HTH_MARR_2"/>
    <property type="match status" value="1"/>
</dbReference>
<dbReference type="Pfam" id="PF01047">
    <property type="entry name" value="MarR"/>
    <property type="match status" value="1"/>
</dbReference>
<keyword evidence="3" id="KW-1185">Reference proteome</keyword>
<dbReference type="GO" id="GO:0006950">
    <property type="term" value="P:response to stress"/>
    <property type="evidence" value="ECO:0007669"/>
    <property type="project" value="TreeGrafter"/>
</dbReference>
<dbReference type="PRINTS" id="PR00598">
    <property type="entry name" value="HTHMARR"/>
</dbReference>
<comment type="caution">
    <text evidence="2">The sequence shown here is derived from an EMBL/GenBank/DDBJ whole genome shotgun (WGS) entry which is preliminary data.</text>
</comment>
<dbReference type="GO" id="GO:0003700">
    <property type="term" value="F:DNA-binding transcription factor activity"/>
    <property type="evidence" value="ECO:0007669"/>
    <property type="project" value="InterPro"/>
</dbReference>
<dbReference type="InterPro" id="IPR039422">
    <property type="entry name" value="MarR/SlyA-like"/>
</dbReference>
<dbReference type="Gene3D" id="1.10.10.10">
    <property type="entry name" value="Winged helix-like DNA-binding domain superfamily/Winged helix DNA-binding domain"/>
    <property type="match status" value="1"/>
</dbReference>